<reference evidence="7" key="1">
    <citation type="submission" date="2025-08" db="UniProtKB">
        <authorList>
            <consortium name="RefSeq"/>
        </authorList>
    </citation>
    <scope>IDENTIFICATION</scope>
    <source>
        <tissue evidence="7">Liver</tissue>
    </source>
</reference>
<dbReference type="GeneID" id="102749498"/>
<gene>
    <name evidence="7" type="primary">CARD8</name>
</gene>
<evidence type="ECO:0000256" key="1">
    <source>
        <dbReference type="ARBA" id="ARBA00004514"/>
    </source>
</evidence>
<dbReference type="InterPro" id="IPR025307">
    <property type="entry name" value="FIIND_dom"/>
</dbReference>
<organism evidence="6 7">
    <name type="scientific">Leptonychotes weddellii</name>
    <name type="common">Weddell seal</name>
    <name type="synonym">Otaria weddellii</name>
    <dbReference type="NCBI Taxonomy" id="9713"/>
    <lineage>
        <taxon>Eukaryota</taxon>
        <taxon>Metazoa</taxon>
        <taxon>Chordata</taxon>
        <taxon>Craniata</taxon>
        <taxon>Vertebrata</taxon>
        <taxon>Euteleostomi</taxon>
        <taxon>Mammalia</taxon>
        <taxon>Eutheria</taxon>
        <taxon>Laurasiatheria</taxon>
        <taxon>Carnivora</taxon>
        <taxon>Caniformia</taxon>
        <taxon>Pinnipedia</taxon>
        <taxon>Phocidae</taxon>
        <taxon>Monachinae</taxon>
        <taxon>Lobodontini</taxon>
        <taxon>Leptonychotes</taxon>
    </lineage>
</organism>
<evidence type="ECO:0000256" key="3">
    <source>
        <dbReference type="ARBA" id="ARBA00022588"/>
    </source>
</evidence>
<dbReference type="AlphaFoldDB" id="A0A7F8RUR0"/>
<evidence type="ECO:0000313" key="7">
    <source>
        <dbReference type="RefSeq" id="XP_030897212.1"/>
    </source>
</evidence>
<evidence type="ECO:0000313" key="6">
    <source>
        <dbReference type="Proteomes" id="UP000245341"/>
    </source>
</evidence>
<protein>
    <submittedName>
        <fullName evidence="7">LOW QUALITY PROTEIN: caspase recruitment domain-containing protein 8</fullName>
    </submittedName>
</protein>
<evidence type="ECO:0000256" key="2">
    <source>
        <dbReference type="ARBA" id="ARBA00022490"/>
    </source>
</evidence>
<dbReference type="CTD" id="22900"/>
<feature type="domain" description="FIIND" evidence="5">
    <location>
        <begin position="84"/>
        <end position="369"/>
    </location>
</feature>
<dbReference type="PANTHER" id="PTHR46985:SF4">
    <property type="entry name" value="CASPASE RECRUITMENT DOMAIN-CONTAINING PROTEIN 8"/>
    <property type="match status" value="1"/>
</dbReference>
<dbReference type="PANTHER" id="PTHR46985">
    <property type="entry name" value="NACHT, LRR AND PYD DOMAINS-CONTAINING PROTEIN 1"/>
    <property type="match status" value="1"/>
</dbReference>
<dbReference type="GO" id="GO:0045087">
    <property type="term" value="P:innate immune response"/>
    <property type="evidence" value="ECO:0007669"/>
    <property type="project" value="UniProtKB-KW"/>
</dbReference>
<sequence>MSRGRRKVTRSPEAQLRRVVYRVPVKVNMRSRNIRRHKNQVPHSQEARLRALREETCLEEKTVVPLQAPKLFSGVEPACKSNQFLGPEGNVDIELIDKSANGYSVHFPMAGFYLWPATHLGFLVQQAVTMRIAFDSWGQHLDLKLQHEEQWMVAGPLFEVSVEPKGVITEIPLPHIISLPANEVNISWFQVAHFKDEGMVLEPPARVKPFCAVLENPSFSLMGILLRIASGTGVSVPITSTVLIYYHFHPEDTKFHLYLIPSDSLLMKAIDDEEAKFHGVRLQTSPPVDPLNFGSRYIVSSSPHLEIMPKELKLSYRSPGEIQVFSKVYAGKMEEPIVLNVTDKRHKTLVWHTLVKPDFATSLSLPPPHLVLRSSPFRPGTLRFTGASLHRGNSGQKRLRSPQRACVAHFR</sequence>
<name>A0A7F8RUR0_LEPWE</name>
<dbReference type="KEGG" id="lww:102749498"/>
<keyword evidence="3" id="KW-0399">Innate immunity</keyword>
<dbReference type="PROSITE" id="PS51830">
    <property type="entry name" value="FIIND"/>
    <property type="match status" value="1"/>
</dbReference>
<dbReference type="InterPro" id="IPR051249">
    <property type="entry name" value="NLRP_Inflammasome"/>
</dbReference>
<dbReference type="GO" id="GO:0008656">
    <property type="term" value="F:cysteine-type endopeptidase activator activity involved in apoptotic process"/>
    <property type="evidence" value="ECO:0007669"/>
    <property type="project" value="TreeGrafter"/>
</dbReference>
<dbReference type="GO" id="GO:0072559">
    <property type="term" value="C:NLRP3 inflammasome complex"/>
    <property type="evidence" value="ECO:0007669"/>
    <property type="project" value="TreeGrafter"/>
</dbReference>
<dbReference type="GO" id="GO:0043122">
    <property type="term" value="P:regulation of canonical NF-kappaB signal transduction"/>
    <property type="evidence" value="ECO:0007669"/>
    <property type="project" value="TreeGrafter"/>
</dbReference>
<keyword evidence="6" id="KW-1185">Reference proteome</keyword>
<comment type="subcellular location">
    <subcellularLocation>
        <location evidence="1">Cytoplasm</location>
        <location evidence="1">Cytosol</location>
    </subcellularLocation>
</comment>
<accession>A0A7F8RUR0</accession>
<dbReference type="Pfam" id="PF23679">
    <property type="entry name" value="UPA-FIIND"/>
    <property type="match status" value="1"/>
</dbReference>
<keyword evidence="4" id="KW-0391">Immunity</keyword>
<evidence type="ECO:0000256" key="4">
    <source>
        <dbReference type="ARBA" id="ARBA00022859"/>
    </source>
</evidence>
<dbReference type="Proteomes" id="UP000245341">
    <property type="component" value="Unplaced"/>
</dbReference>
<dbReference type="OrthoDB" id="428577at2759"/>
<proteinExistence type="predicted"/>
<dbReference type="RefSeq" id="XP_030897212.1">
    <property type="nucleotide sequence ID" value="XM_031041352.1"/>
</dbReference>
<evidence type="ECO:0000259" key="5">
    <source>
        <dbReference type="PROSITE" id="PS51830"/>
    </source>
</evidence>
<dbReference type="Pfam" id="PF13553">
    <property type="entry name" value="FIIND"/>
    <property type="match status" value="1"/>
</dbReference>
<keyword evidence="2" id="KW-0963">Cytoplasm</keyword>